<protein>
    <submittedName>
        <fullName evidence="1">Uncharacterized protein</fullName>
    </submittedName>
</protein>
<accession>A0ACC1YAU3</accession>
<evidence type="ECO:0000313" key="2">
    <source>
        <dbReference type="Proteomes" id="UP001164539"/>
    </source>
</evidence>
<proteinExistence type="predicted"/>
<dbReference type="EMBL" id="CM051397">
    <property type="protein sequence ID" value="KAJ4720564.1"/>
    <property type="molecule type" value="Genomic_DNA"/>
</dbReference>
<sequence length="217" mass="24178">MASHSQKPNQNEEHSTENNGDIDIVRNITEGIRHIDLSIDQLRREFHISLDLNHSIWDSTLVELNNVSPNNSYDKIETGTRTGSNMQETKESAGMEMEEAVNEEDDNKTTNIDLSLSLSPPGVKSKDESSNQSEISSPSSQLSCMSLDINNTINEDLESSNQKQTADDDLPSLILMGCIPCHIYVMVSEAEPKCPNCMGSVLIDIFRESPAKRPRRN</sequence>
<keyword evidence="2" id="KW-1185">Reference proteome</keyword>
<dbReference type="Proteomes" id="UP001164539">
    <property type="component" value="Chromosome 4"/>
</dbReference>
<gene>
    <name evidence="1" type="ORF">OWV82_008372</name>
</gene>
<reference evidence="1 2" key="1">
    <citation type="journal article" date="2023" name="Science">
        <title>Complex scaffold remodeling in plant triterpene biosynthesis.</title>
        <authorList>
            <person name="De La Pena R."/>
            <person name="Hodgson H."/>
            <person name="Liu J.C."/>
            <person name="Stephenson M.J."/>
            <person name="Martin A.C."/>
            <person name="Owen C."/>
            <person name="Harkess A."/>
            <person name="Leebens-Mack J."/>
            <person name="Jimenez L.E."/>
            <person name="Osbourn A."/>
            <person name="Sattely E.S."/>
        </authorList>
    </citation>
    <scope>NUCLEOTIDE SEQUENCE [LARGE SCALE GENOMIC DNA]</scope>
    <source>
        <strain evidence="2">cv. JPN11</strain>
        <tissue evidence="1">Leaf</tissue>
    </source>
</reference>
<name>A0ACC1YAU3_MELAZ</name>
<evidence type="ECO:0000313" key="1">
    <source>
        <dbReference type="EMBL" id="KAJ4720564.1"/>
    </source>
</evidence>
<comment type="caution">
    <text evidence="1">The sequence shown here is derived from an EMBL/GenBank/DDBJ whole genome shotgun (WGS) entry which is preliminary data.</text>
</comment>
<organism evidence="1 2">
    <name type="scientific">Melia azedarach</name>
    <name type="common">Chinaberry tree</name>
    <dbReference type="NCBI Taxonomy" id="155640"/>
    <lineage>
        <taxon>Eukaryota</taxon>
        <taxon>Viridiplantae</taxon>
        <taxon>Streptophyta</taxon>
        <taxon>Embryophyta</taxon>
        <taxon>Tracheophyta</taxon>
        <taxon>Spermatophyta</taxon>
        <taxon>Magnoliopsida</taxon>
        <taxon>eudicotyledons</taxon>
        <taxon>Gunneridae</taxon>
        <taxon>Pentapetalae</taxon>
        <taxon>rosids</taxon>
        <taxon>malvids</taxon>
        <taxon>Sapindales</taxon>
        <taxon>Meliaceae</taxon>
        <taxon>Melia</taxon>
    </lineage>
</organism>